<name>A0ABW3UFZ5_9BACL</name>
<sequence>MTLAQVKKQCKEMHKGKHYTENFYLIKYPLIGWTIGTSKDFSTSNTKAIDMRLFTI</sequence>
<dbReference type="RefSeq" id="WP_345595136.1">
    <property type="nucleotide sequence ID" value="NZ_BAABJG010000055.1"/>
</dbReference>
<reference evidence="2" key="1">
    <citation type="journal article" date="2019" name="Int. J. Syst. Evol. Microbiol.">
        <title>The Global Catalogue of Microorganisms (GCM) 10K type strain sequencing project: providing services to taxonomists for standard genome sequencing and annotation.</title>
        <authorList>
            <consortium name="The Broad Institute Genomics Platform"/>
            <consortium name="The Broad Institute Genome Sequencing Center for Infectious Disease"/>
            <person name="Wu L."/>
            <person name="Ma J."/>
        </authorList>
    </citation>
    <scope>NUCLEOTIDE SEQUENCE [LARGE SCALE GENOMIC DNA]</scope>
    <source>
        <strain evidence="2">CCUG 53270</strain>
    </source>
</reference>
<dbReference type="Proteomes" id="UP001597180">
    <property type="component" value="Unassembled WGS sequence"/>
</dbReference>
<evidence type="ECO:0000313" key="1">
    <source>
        <dbReference type="EMBL" id="MFD1219500.1"/>
    </source>
</evidence>
<proteinExistence type="predicted"/>
<dbReference type="EMBL" id="JBHTLU010000012">
    <property type="protein sequence ID" value="MFD1219500.1"/>
    <property type="molecule type" value="Genomic_DNA"/>
</dbReference>
<keyword evidence="2" id="KW-1185">Reference proteome</keyword>
<comment type="caution">
    <text evidence="1">The sequence shown here is derived from an EMBL/GenBank/DDBJ whole genome shotgun (WGS) entry which is preliminary data.</text>
</comment>
<organism evidence="1 2">
    <name type="scientific">Paenibacillus vulneris</name>
    <dbReference type="NCBI Taxonomy" id="1133364"/>
    <lineage>
        <taxon>Bacteria</taxon>
        <taxon>Bacillati</taxon>
        <taxon>Bacillota</taxon>
        <taxon>Bacilli</taxon>
        <taxon>Bacillales</taxon>
        <taxon>Paenibacillaceae</taxon>
        <taxon>Paenibacillus</taxon>
    </lineage>
</organism>
<evidence type="ECO:0000313" key="2">
    <source>
        <dbReference type="Proteomes" id="UP001597180"/>
    </source>
</evidence>
<protein>
    <submittedName>
        <fullName evidence="1">Uncharacterized protein</fullName>
    </submittedName>
</protein>
<accession>A0ABW3UFZ5</accession>
<gene>
    <name evidence="1" type="ORF">ACFQ4B_05180</name>
</gene>